<dbReference type="EMBL" id="BJND01000080">
    <property type="protein sequence ID" value="GEC09740.1"/>
    <property type="molecule type" value="Genomic_DNA"/>
</dbReference>
<gene>
    <name evidence="2" type="ORF">SSP24_73950</name>
</gene>
<dbReference type="InterPro" id="IPR029063">
    <property type="entry name" value="SAM-dependent_MTases_sf"/>
</dbReference>
<feature type="coiled-coil region" evidence="1">
    <location>
        <begin position="47"/>
        <end position="74"/>
    </location>
</feature>
<dbReference type="AlphaFoldDB" id="A0A4Y3VVN0"/>
<evidence type="ECO:0000313" key="2">
    <source>
        <dbReference type="EMBL" id="GEC09740.1"/>
    </source>
</evidence>
<keyword evidence="3" id="KW-1185">Reference proteome</keyword>
<evidence type="ECO:0000256" key="1">
    <source>
        <dbReference type="SAM" id="Coils"/>
    </source>
</evidence>
<dbReference type="Proteomes" id="UP000317881">
    <property type="component" value="Unassembled WGS sequence"/>
</dbReference>
<comment type="caution">
    <text evidence="2">The sequence shown here is derived from an EMBL/GenBank/DDBJ whole genome shotgun (WGS) entry which is preliminary data.</text>
</comment>
<protein>
    <recommendedName>
        <fullName evidence="4">Class I SAM-dependent methyltransferase</fullName>
    </recommendedName>
</protein>
<keyword evidence="1" id="KW-0175">Coiled coil</keyword>
<dbReference type="Pfam" id="PF13578">
    <property type="entry name" value="Methyltransf_24"/>
    <property type="match status" value="1"/>
</dbReference>
<evidence type="ECO:0000313" key="3">
    <source>
        <dbReference type="Proteomes" id="UP000317881"/>
    </source>
</evidence>
<dbReference type="SUPFAM" id="SSF53335">
    <property type="entry name" value="S-adenosyl-L-methionine-dependent methyltransferases"/>
    <property type="match status" value="1"/>
</dbReference>
<reference evidence="2 3" key="1">
    <citation type="submission" date="2019-06" db="EMBL/GenBank/DDBJ databases">
        <title>Whole genome shotgun sequence of Streptomyces spinoverrucosus NBRC 14228.</title>
        <authorList>
            <person name="Hosoyama A."/>
            <person name="Uohara A."/>
            <person name="Ohji S."/>
            <person name="Ichikawa N."/>
        </authorList>
    </citation>
    <scope>NUCLEOTIDE SEQUENCE [LARGE SCALE GENOMIC DNA]</scope>
    <source>
        <strain evidence="2 3">NBRC 14228</strain>
    </source>
</reference>
<sequence length="320" mass="34466">MFEVIGSMKSRSLLRSSASRRLLAPFAELVDQRIERQVRSAVAAAAVDNDRTEIAQLRRELDELRNQKFTLDMLLGPRARGSSRGLAKAPTDRLISEVAKLCGDREAADRNVITAYRLLIALESLGVGRIAGGTMNICGKLGTIPLLDPPNDEILEIGTLYGMFSAGLIRMMERSGRSPSLTIVDPFAGVQLQPGTEQRNDPTGTPVDEHAVRTNLALAGQAGIAARIQQGFSEDAETRAAVSDRSYGVIIVDGDHSAEGVLADLQWAEEIAAPGAIVVLDDFGDPNWPGIKDAMDKHLAGETRFTYLGKAARSAFLRAS</sequence>
<name>A0A4Y3VVN0_9ACTN</name>
<accession>A0A4Y3VVN0</accession>
<dbReference type="Gene3D" id="3.40.50.150">
    <property type="entry name" value="Vaccinia Virus protein VP39"/>
    <property type="match status" value="1"/>
</dbReference>
<organism evidence="2 3">
    <name type="scientific">Streptomyces spinoverrucosus</name>
    <dbReference type="NCBI Taxonomy" id="284043"/>
    <lineage>
        <taxon>Bacteria</taxon>
        <taxon>Bacillati</taxon>
        <taxon>Actinomycetota</taxon>
        <taxon>Actinomycetes</taxon>
        <taxon>Kitasatosporales</taxon>
        <taxon>Streptomycetaceae</taxon>
        <taxon>Streptomyces</taxon>
    </lineage>
</organism>
<proteinExistence type="predicted"/>
<evidence type="ECO:0008006" key="4">
    <source>
        <dbReference type="Google" id="ProtNLM"/>
    </source>
</evidence>